<dbReference type="PROSITE" id="PS01001">
    <property type="entry name" value="SDH_CYT_2"/>
    <property type="match status" value="1"/>
</dbReference>
<feature type="binding site" description="axial binding residue" evidence="12">
    <location>
        <position position="86"/>
    </location>
    <ligand>
        <name>heme</name>
        <dbReference type="ChEBI" id="CHEBI:30413"/>
        <note>ligand shared with second transmembrane subunit</note>
    </ligand>
    <ligandPart>
        <name>Fe</name>
        <dbReference type="ChEBI" id="CHEBI:18248"/>
    </ligandPart>
</feature>
<comment type="function">
    <text evidence="1">Membrane-anchoring subunit of succinate dehydrogenase (SDH).</text>
</comment>
<comment type="subcellular location">
    <subcellularLocation>
        <location evidence="2">Membrane</location>
        <topology evidence="2">Multi-pass membrane protein</topology>
    </subcellularLocation>
</comment>
<dbReference type="GO" id="GO:0009055">
    <property type="term" value="F:electron transfer activity"/>
    <property type="evidence" value="ECO:0007669"/>
    <property type="project" value="InterPro"/>
</dbReference>
<dbReference type="GO" id="GO:0046872">
    <property type="term" value="F:metal ion binding"/>
    <property type="evidence" value="ECO:0007669"/>
    <property type="project" value="UniProtKB-KW"/>
</dbReference>
<gene>
    <name evidence="14" type="ORF">Ga0080574_TMP3147</name>
</gene>
<evidence type="ECO:0000256" key="11">
    <source>
        <dbReference type="ARBA" id="ARBA00025912"/>
    </source>
</evidence>
<dbReference type="PIRSF" id="PIRSF000178">
    <property type="entry name" value="SDH_cyt_b560"/>
    <property type="match status" value="1"/>
</dbReference>
<evidence type="ECO:0000313" key="14">
    <source>
        <dbReference type="EMBL" id="APZ53481.1"/>
    </source>
</evidence>
<feature type="transmembrane region" description="Helical" evidence="13">
    <location>
        <begin position="70"/>
        <end position="89"/>
    </location>
</feature>
<comment type="similarity">
    <text evidence="3">Belongs to the cytochrome b560 family.</text>
</comment>
<dbReference type="NCBIfam" id="TIGR02970">
    <property type="entry name" value="succ_dehyd_cytB"/>
    <property type="match status" value="1"/>
</dbReference>
<dbReference type="GO" id="GO:0016491">
    <property type="term" value="F:oxidoreductase activity"/>
    <property type="evidence" value="ECO:0007669"/>
    <property type="project" value="UniProtKB-KW"/>
</dbReference>
<evidence type="ECO:0000313" key="15">
    <source>
        <dbReference type="Proteomes" id="UP000187059"/>
    </source>
</evidence>
<evidence type="ECO:0000256" key="10">
    <source>
        <dbReference type="ARBA" id="ARBA00023136"/>
    </source>
</evidence>
<evidence type="ECO:0000256" key="5">
    <source>
        <dbReference type="ARBA" id="ARBA00022617"/>
    </source>
</evidence>
<dbReference type="EMBL" id="CP015093">
    <property type="protein sequence ID" value="APZ53481.1"/>
    <property type="molecule type" value="Genomic_DNA"/>
</dbReference>
<dbReference type="InterPro" id="IPR000701">
    <property type="entry name" value="SuccDH_FuR_B_TM-su"/>
</dbReference>
<dbReference type="KEGG" id="paby:Ga0080574_TMP3147"/>
<accession>A0A1P8UVQ4</accession>
<dbReference type="CDD" id="cd03499">
    <property type="entry name" value="SQR_TypeC_SdhC"/>
    <property type="match status" value="1"/>
</dbReference>
<feature type="transmembrane region" description="Helical" evidence="13">
    <location>
        <begin position="110"/>
        <end position="130"/>
    </location>
</feature>
<dbReference type="Gene3D" id="1.20.1300.10">
    <property type="entry name" value="Fumarate reductase/succinate dehydrogenase, transmembrane subunit"/>
    <property type="match status" value="1"/>
</dbReference>
<comment type="cofactor">
    <cofactor evidence="12">
        <name>heme</name>
        <dbReference type="ChEBI" id="CHEBI:30413"/>
    </cofactor>
    <text evidence="12">The heme is bound between the two transmembrane subunits.</text>
</comment>
<keyword evidence="14" id="KW-0560">Oxidoreductase</keyword>
<sequence>MAEETRIERPLSPFMIGPYYRPQLTSMSSILTRITGNALIVGTLLMVWWFLALAAGPEYFETAEWWITSWVGNLIMFGSLWAIWYHYLAGLRHLVFDSGKGLDIKTAEKLGWACIYGSVALTVATVIIFWI</sequence>
<keyword evidence="7 12" id="KW-0479">Metal-binding</keyword>
<evidence type="ECO:0000256" key="8">
    <source>
        <dbReference type="ARBA" id="ARBA00022989"/>
    </source>
</evidence>
<evidence type="ECO:0000256" key="4">
    <source>
        <dbReference type="ARBA" id="ARBA00020076"/>
    </source>
</evidence>
<evidence type="ECO:0000256" key="9">
    <source>
        <dbReference type="ARBA" id="ARBA00023004"/>
    </source>
</evidence>
<keyword evidence="5 12" id="KW-0349">Heme</keyword>
<evidence type="ECO:0000256" key="13">
    <source>
        <dbReference type="SAM" id="Phobius"/>
    </source>
</evidence>
<dbReference type="InterPro" id="IPR014314">
    <property type="entry name" value="Succ_DH_cytb556"/>
</dbReference>
<evidence type="ECO:0000256" key="6">
    <source>
        <dbReference type="ARBA" id="ARBA00022692"/>
    </source>
</evidence>
<dbReference type="GO" id="GO:0006099">
    <property type="term" value="P:tricarboxylic acid cycle"/>
    <property type="evidence" value="ECO:0007669"/>
    <property type="project" value="InterPro"/>
</dbReference>
<dbReference type="Pfam" id="PF01127">
    <property type="entry name" value="Sdh_cyt"/>
    <property type="match status" value="1"/>
</dbReference>
<evidence type="ECO:0000256" key="12">
    <source>
        <dbReference type="PIRSR" id="PIRSR000178-1"/>
    </source>
</evidence>
<comment type="subunit">
    <text evidence="11">Part of an enzyme complex containing four subunits: a flavoprotein, an iron-sulfur protein, plus two membrane-anchoring proteins, SdhC and SdhD. The complex can form homotrimers.</text>
</comment>
<keyword evidence="15" id="KW-1185">Reference proteome</keyword>
<dbReference type="PANTHER" id="PTHR10978">
    <property type="entry name" value="SUCCINATE DEHYDROGENASE CYTOCHROME B560 SUBUNIT"/>
    <property type="match status" value="1"/>
</dbReference>
<dbReference type="Proteomes" id="UP000187059">
    <property type="component" value="Chromosome"/>
</dbReference>
<protein>
    <recommendedName>
        <fullName evidence="4">Succinate dehydrogenase cytochrome b556 subunit</fullName>
    </recommendedName>
</protein>
<name>A0A1P8UVQ4_9RHOB</name>
<dbReference type="InterPro" id="IPR018495">
    <property type="entry name" value="Succ_DH_cyt_bsu_CS"/>
</dbReference>
<proteinExistence type="inferred from homology"/>
<dbReference type="STRING" id="1250539.Ga0080574_TMP3147"/>
<dbReference type="PANTHER" id="PTHR10978:SF5">
    <property type="entry name" value="SUCCINATE DEHYDROGENASE CYTOCHROME B560 SUBUNIT, MITOCHONDRIAL"/>
    <property type="match status" value="1"/>
</dbReference>
<organism evidence="14 15">
    <name type="scientific">Salipiger abyssi</name>
    <dbReference type="NCBI Taxonomy" id="1250539"/>
    <lineage>
        <taxon>Bacteria</taxon>
        <taxon>Pseudomonadati</taxon>
        <taxon>Pseudomonadota</taxon>
        <taxon>Alphaproteobacteria</taxon>
        <taxon>Rhodobacterales</taxon>
        <taxon>Roseobacteraceae</taxon>
        <taxon>Salipiger</taxon>
    </lineage>
</organism>
<evidence type="ECO:0000256" key="3">
    <source>
        <dbReference type="ARBA" id="ARBA00007244"/>
    </source>
</evidence>
<dbReference type="RefSeq" id="WP_076701791.1">
    <property type="nucleotide sequence ID" value="NZ_CP015093.1"/>
</dbReference>
<keyword evidence="10 13" id="KW-0472">Membrane</keyword>
<keyword evidence="6 13" id="KW-0812">Transmembrane</keyword>
<dbReference type="OrthoDB" id="9799441at2"/>
<feature type="transmembrane region" description="Helical" evidence="13">
    <location>
        <begin position="30"/>
        <end position="50"/>
    </location>
</feature>
<dbReference type="GO" id="GO:0016020">
    <property type="term" value="C:membrane"/>
    <property type="evidence" value="ECO:0007669"/>
    <property type="project" value="UniProtKB-SubCell"/>
</dbReference>
<dbReference type="AlphaFoldDB" id="A0A1P8UVQ4"/>
<keyword evidence="9 12" id="KW-0408">Iron</keyword>
<keyword evidence="8 13" id="KW-1133">Transmembrane helix</keyword>
<dbReference type="SUPFAM" id="SSF81343">
    <property type="entry name" value="Fumarate reductase respiratory complex transmembrane subunits"/>
    <property type="match status" value="1"/>
</dbReference>
<evidence type="ECO:0000256" key="1">
    <source>
        <dbReference type="ARBA" id="ARBA00004050"/>
    </source>
</evidence>
<evidence type="ECO:0000256" key="7">
    <source>
        <dbReference type="ARBA" id="ARBA00022723"/>
    </source>
</evidence>
<evidence type="ECO:0000256" key="2">
    <source>
        <dbReference type="ARBA" id="ARBA00004141"/>
    </source>
</evidence>
<dbReference type="InterPro" id="IPR034804">
    <property type="entry name" value="SQR/QFR_C/D"/>
</dbReference>
<reference evidence="14 15" key="1">
    <citation type="submission" date="2016-04" db="EMBL/GenBank/DDBJ databases">
        <title>Deep-sea bacteria in the southern Pacific.</title>
        <authorList>
            <person name="Tang K."/>
        </authorList>
    </citation>
    <scope>NUCLEOTIDE SEQUENCE [LARGE SCALE GENOMIC DNA]</scope>
    <source>
        <strain evidence="14 15">JLT2014</strain>
    </source>
</reference>